<dbReference type="Gene3D" id="3.40.640.10">
    <property type="entry name" value="Type I PLP-dependent aspartate aminotransferase-like (Major domain)"/>
    <property type="match status" value="1"/>
</dbReference>
<keyword evidence="8 11" id="KW-0663">Pyridoxal phosphate</keyword>
<dbReference type="AlphaFoldDB" id="A0AA42BKP3"/>
<dbReference type="PROSITE" id="PS00599">
    <property type="entry name" value="AA_TRANSFER_CLASS_2"/>
    <property type="match status" value="1"/>
</dbReference>
<dbReference type="InterPro" id="IPR015422">
    <property type="entry name" value="PyrdxlP-dep_Trfase_small"/>
</dbReference>
<protein>
    <recommendedName>
        <fullName evidence="11">Histidinol-phosphate aminotransferase</fullName>
        <ecNumber evidence="11">2.6.1.9</ecNumber>
    </recommendedName>
    <alternativeName>
        <fullName evidence="11">Imidazole acetol-phosphate transaminase</fullName>
    </alternativeName>
</protein>
<evidence type="ECO:0000256" key="2">
    <source>
        <dbReference type="ARBA" id="ARBA00005011"/>
    </source>
</evidence>
<comment type="pathway">
    <text evidence="2 11">Amino-acid biosynthesis; L-histidine biosynthesis; L-histidine from 5-phospho-alpha-D-ribose 1-diphosphate: step 7/9.</text>
</comment>
<comment type="similarity">
    <text evidence="3 11">Belongs to the class-II pyridoxal-phosphate-dependent aminotransferase family. Histidinol-phosphate aminotransferase subfamily.</text>
</comment>
<evidence type="ECO:0000313" key="14">
    <source>
        <dbReference type="Proteomes" id="UP001165413"/>
    </source>
</evidence>
<evidence type="ECO:0000259" key="12">
    <source>
        <dbReference type="Pfam" id="PF00155"/>
    </source>
</evidence>
<dbReference type="EMBL" id="JANATA010000004">
    <property type="protein sequence ID" value="MCP3428003.1"/>
    <property type="molecule type" value="Genomic_DNA"/>
</dbReference>
<dbReference type="PANTHER" id="PTHR42885">
    <property type="entry name" value="HISTIDINOL-PHOSPHATE AMINOTRANSFERASE-RELATED"/>
    <property type="match status" value="1"/>
</dbReference>
<evidence type="ECO:0000256" key="8">
    <source>
        <dbReference type="ARBA" id="ARBA00022898"/>
    </source>
</evidence>
<feature type="domain" description="Aminotransferase class I/classII large" evidence="12">
    <location>
        <begin position="42"/>
        <end position="368"/>
    </location>
</feature>
<dbReference type="EC" id="2.6.1.9" evidence="11"/>
<evidence type="ECO:0000256" key="9">
    <source>
        <dbReference type="ARBA" id="ARBA00023102"/>
    </source>
</evidence>
<evidence type="ECO:0000256" key="7">
    <source>
        <dbReference type="ARBA" id="ARBA00022679"/>
    </source>
</evidence>
<dbReference type="HAMAP" id="MF_01023">
    <property type="entry name" value="HisC_aminotrans_2"/>
    <property type="match status" value="1"/>
</dbReference>
<dbReference type="PANTHER" id="PTHR42885:SF2">
    <property type="entry name" value="HISTIDINOL-PHOSPHATE AMINOTRANSFERASE"/>
    <property type="match status" value="1"/>
</dbReference>
<dbReference type="CDD" id="cd00609">
    <property type="entry name" value="AAT_like"/>
    <property type="match status" value="1"/>
</dbReference>
<comment type="caution">
    <text evidence="13">The sequence shown here is derived from an EMBL/GenBank/DDBJ whole genome shotgun (WGS) entry which is preliminary data.</text>
</comment>
<organism evidence="13 14">
    <name type="scientific">Opacimonas viscosa</name>
    <dbReference type="NCBI Taxonomy" id="2961944"/>
    <lineage>
        <taxon>Bacteria</taxon>
        <taxon>Pseudomonadati</taxon>
        <taxon>Pseudomonadota</taxon>
        <taxon>Gammaproteobacteria</taxon>
        <taxon>Alteromonadales</taxon>
        <taxon>Alteromonadaceae</taxon>
        <taxon>Opacimonas</taxon>
    </lineage>
</organism>
<dbReference type="GO" id="GO:0004400">
    <property type="term" value="F:histidinol-phosphate transaminase activity"/>
    <property type="evidence" value="ECO:0007669"/>
    <property type="project" value="UniProtKB-UniRule"/>
</dbReference>
<dbReference type="InterPro" id="IPR005861">
    <property type="entry name" value="HisP_aminotrans"/>
</dbReference>
<evidence type="ECO:0000256" key="10">
    <source>
        <dbReference type="ARBA" id="ARBA00047481"/>
    </source>
</evidence>
<evidence type="ECO:0000256" key="3">
    <source>
        <dbReference type="ARBA" id="ARBA00007970"/>
    </source>
</evidence>
<dbReference type="GO" id="GO:0030170">
    <property type="term" value="F:pyridoxal phosphate binding"/>
    <property type="evidence" value="ECO:0007669"/>
    <property type="project" value="InterPro"/>
</dbReference>
<sequence length="383" mass="42127">MLNFLKKNVAKHVLNLVPYASARRLFAASEQDNNAQTPIWLNANEAPKAHDFTLDTSLYNRYPDCQPDAVITAYAEYAGVAKNQVLVSRGADEGIELLIRAFCNPEQDSILICPPTYGMYAISANTCNVEVKNVPLIHRNEDSENTENRDFGSFQLDVPKIVAQDDSVKLVFICAPNNPTGTLPATADIEAIINHYADQALVVIDEAYIEFADATHTAWLDRYSNVVILRTLSKAFALAGLRCGFTLAHPEVITTLLKVIAPYPLSAPVADVAAQALSIAGLARMRAQVSEIIAEQTPLAQSITQLGDIELVGAQYGNFILFRTSHKDALMQYLVDHKVFIRDQSKQIQLANCLRISTGDAAQNARLLALMTQFYNLQETTAL</sequence>
<evidence type="ECO:0000256" key="11">
    <source>
        <dbReference type="HAMAP-Rule" id="MF_01023"/>
    </source>
</evidence>
<evidence type="ECO:0000256" key="1">
    <source>
        <dbReference type="ARBA" id="ARBA00001933"/>
    </source>
</evidence>
<keyword evidence="9 11" id="KW-0368">Histidine biosynthesis</keyword>
<reference evidence="13" key="1">
    <citation type="submission" date="2022-07" db="EMBL/GenBank/DDBJ databases">
        <title>Characterization of the Novel Bacterium Alteromonas immobilis LMIT006 and Alteromonas gregis LMIT007.</title>
        <authorList>
            <person name="Lin X."/>
        </authorList>
    </citation>
    <scope>NUCLEOTIDE SEQUENCE</scope>
    <source>
        <strain evidence="13">LMIT007</strain>
    </source>
</reference>
<evidence type="ECO:0000256" key="6">
    <source>
        <dbReference type="ARBA" id="ARBA00022605"/>
    </source>
</evidence>
<dbReference type="RefSeq" id="WP_254098922.1">
    <property type="nucleotide sequence ID" value="NZ_JANATA010000004.1"/>
</dbReference>
<evidence type="ECO:0000313" key="13">
    <source>
        <dbReference type="EMBL" id="MCP3428003.1"/>
    </source>
</evidence>
<dbReference type="NCBIfam" id="TIGR01141">
    <property type="entry name" value="hisC"/>
    <property type="match status" value="1"/>
</dbReference>
<dbReference type="SUPFAM" id="SSF53383">
    <property type="entry name" value="PLP-dependent transferases"/>
    <property type="match status" value="1"/>
</dbReference>
<gene>
    <name evidence="11 13" type="primary">hisC</name>
    <name evidence="13" type="ORF">NLF92_03465</name>
</gene>
<evidence type="ECO:0000256" key="4">
    <source>
        <dbReference type="ARBA" id="ARBA00011738"/>
    </source>
</evidence>
<evidence type="ECO:0000256" key="5">
    <source>
        <dbReference type="ARBA" id="ARBA00022576"/>
    </source>
</evidence>
<comment type="cofactor">
    <cofactor evidence="1 11">
        <name>pyridoxal 5'-phosphate</name>
        <dbReference type="ChEBI" id="CHEBI:597326"/>
    </cofactor>
</comment>
<comment type="subunit">
    <text evidence="4 11">Homodimer.</text>
</comment>
<dbReference type="InterPro" id="IPR015421">
    <property type="entry name" value="PyrdxlP-dep_Trfase_major"/>
</dbReference>
<proteinExistence type="inferred from homology"/>
<dbReference type="InterPro" id="IPR004839">
    <property type="entry name" value="Aminotransferase_I/II_large"/>
</dbReference>
<name>A0AA42BKP3_9ALTE</name>
<keyword evidence="5 11" id="KW-0032">Aminotransferase</keyword>
<comment type="catalytic activity">
    <reaction evidence="10 11">
        <text>L-histidinol phosphate + 2-oxoglutarate = 3-(imidazol-4-yl)-2-oxopropyl phosphate + L-glutamate</text>
        <dbReference type="Rhea" id="RHEA:23744"/>
        <dbReference type="ChEBI" id="CHEBI:16810"/>
        <dbReference type="ChEBI" id="CHEBI:29985"/>
        <dbReference type="ChEBI" id="CHEBI:57766"/>
        <dbReference type="ChEBI" id="CHEBI:57980"/>
        <dbReference type="EC" id="2.6.1.9"/>
    </reaction>
</comment>
<dbReference type="Proteomes" id="UP001165413">
    <property type="component" value="Unassembled WGS sequence"/>
</dbReference>
<keyword evidence="14" id="KW-1185">Reference proteome</keyword>
<dbReference type="Pfam" id="PF00155">
    <property type="entry name" value="Aminotran_1_2"/>
    <property type="match status" value="1"/>
</dbReference>
<accession>A0AA42BKP3</accession>
<dbReference type="InterPro" id="IPR015424">
    <property type="entry name" value="PyrdxlP-dep_Trfase"/>
</dbReference>
<feature type="modified residue" description="N6-(pyridoxal phosphate)lysine" evidence="11">
    <location>
        <position position="234"/>
    </location>
</feature>
<keyword evidence="7 11" id="KW-0808">Transferase</keyword>
<dbReference type="InterPro" id="IPR001917">
    <property type="entry name" value="Aminotrans_II_pyridoxalP_BS"/>
</dbReference>
<keyword evidence="6 11" id="KW-0028">Amino-acid biosynthesis</keyword>
<dbReference type="Gene3D" id="3.90.1150.10">
    <property type="entry name" value="Aspartate Aminotransferase, domain 1"/>
    <property type="match status" value="1"/>
</dbReference>
<dbReference type="GO" id="GO:0000105">
    <property type="term" value="P:L-histidine biosynthetic process"/>
    <property type="evidence" value="ECO:0007669"/>
    <property type="project" value="UniProtKB-UniRule"/>
</dbReference>